<protein>
    <submittedName>
        <fullName evidence="1">Uncharacterized protein</fullName>
    </submittedName>
</protein>
<accession>A0A158D899</accession>
<comment type="caution">
    <text evidence="1">The sequence shown here is derived from an EMBL/GenBank/DDBJ whole genome shotgun (WGS) entry which is preliminary data.</text>
</comment>
<reference evidence="1" key="1">
    <citation type="submission" date="2016-01" db="EMBL/GenBank/DDBJ databases">
        <authorList>
            <person name="Peeters C."/>
        </authorList>
    </citation>
    <scope>NUCLEOTIDE SEQUENCE</scope>
    <source>
        <strain evidence="1">LMG 29322</strain>
    </source>
</reference>
<organism evidence="1 2">
    <name type="scientific">Caballeronia hypogeia</name>
    <dbReference type="NCBI Taxonomy" id="1777140"/>
    <lineage>
        <taxon>Bacteria</taxon>
        <taxon>Pseudomonadati</taxon>
        <taxon>Pseudomonadota</taxon>
        <taxon>Betaproteobacteria</taxon>
        <taxon>Burkholderiales</taxon>
        <taxon>Burkholderiaceae</taxon>
        <taxon>Caballeronia</taxon>
    </lineage>
</organism>
<evidence type="ECO:0000313" key="1">
    <source>
        <dbReference type="EMBL" id="SAK90446.1"/>
    </source>
</evidence>
<keyword evidence="2" id="KW-1185">Reference proteome</keyword>
<dbReference type="EMBL" id="FCOA02000036">
    <property type="protein sequence ID" value="SAK90446.1"/>
    <property type="molecule type" value="Genomic_DNA"/>
</dbReference>
<name>A0A158D899_9BURK</name>
<dbReference type="AlphaFoldDB" id="A0A158D899"/>
<proteinExistence type="predicted"/>
<dbReference type="Proteomes" id="UP000054851">
    <property type="component" value="Unassembled WGS sequence"/>
</dbReference>
<gene>
    <name evidence="1" type="ORF">AWB79_06570</name>
</gene>
<evidence type="ECO:0000313" key="2">
    <source>
        <dbReference type="Proteomes" id="UP000054851"/>
    </source>
</evidence>
<sequence>MGGSSHGNGHVGAQCFQHEDVAKRTTGFVLTRNLHEIIFAGWD</sequence>